<evidence type="ECO:0000313" key="1">
    <source>
        <dbReference type="EMBL" id="KIK06854.1"/>
    </source>
</evidence>
<proteinExistence type="predicted"/>
<dbReference type="OrthoDB" id="3233180at2759"/>
<protein>
    <submittedName>
        <fullName evidence="1">Unplaced genomic scaffold K443scaffold_15, whole genome shotgun sequence</fullName>
    </submittedName>
</protein>
<dbReference type="AlphaFoldDB" id="A0A0C9XYT8"/>
<name>A0A0C9XYT8_9AGAR</name>
<gene>
    <name evidence="1" type="ORF">K443DRAFT_229631</name>
</gene>
<accession>A0A0C9XYT8</accession>
<reference evidence="2" key="2">
    <citation type="submission" date="2015-01" db="EMBL/GenBank/DDBJ databases">
        <title>Evolutionary Origins and Diversification of the Mycorrhizal Mutualists.</title>
        <authorList>
            <consortium name="DOE Joint Genome Institute"/>
            <consortium name="Mycorrhizal Genomics Consortium"/>
            <person name="Kohler A."/>
            <person name="Kuo A."/>
            <person name="Nagy L.G."/>
            <person name="Floudas D."/>
            <person name="Copeland A."/>
            <person name="Barry K.W."/>
            <person name="Cichocki N."/>
            <person name="Veneault-Fourrey C."/>
            <person name="LaButti K."/>
            <person name="Lindquist E.A."/>
            <person name="Lipzen A."/>
            <person name="Lundell T."/>
            <person name="Morin E."/>
            <person name="Murat C."/>
            <person name="Riley R."/>
            <person name="Ohm R."/>
            <person name="Sun H."/>
            <person name="Tunlid A."/>
            <person name="Henrissat B."/>
            <person name="Grigoriev I.V."/>
            <person name="Hibbett D.S."/>
            <person name="Martin F."/>
        </authorList>
    </citation>
    <scope>NUCLEOTIDE SEQUENCE [LARGE SCALE GENOMIC DNA]</scope>
    <source>
        <strain evidence="2">LaAM-08-1</strain>
    </source>
</reference>
<reference evidence="1 2" key="1">
    <citation type="submission" date="2014-04" db="EMBL/GenBank/DDBJ databases">
        <authorList>
            <consortium name="DOE Joint Genome Institute"/>
            <person name="Kuo A."/>
            <person name="Kohler A."/>
            <person name="Nagy L.G."/>
            <person name="Floudas D."/>
            <person name="Copeland A."/>
            <person name="Barry K.W."/>
            <person name="Cichocki N."/>
            <person name="Veneault-Fourrey C."/>
            <person name="LaButti K."/>
            <person name="Lindquist E.A."/>
            <person name="Lipzen A."/>
            <person name="Lundell T."/>
            <person name="Morin E."/>
            <person name="Murat C."/>
            <person name="Sun H."/>
            <person name="Tunlid A."/>
            <person name="Henrissat B."/>
            <person name="Grigoriev I.V."/>
            <person name="Hibbett D.S."/>
            <person name="Martin F."/>
            <person name="Nordberg H.P."/>
            <person name="Cantor M.N."/>
            <person name="Hua S.X."/>
        </authorList>
    </citation>
    <scope>NUCLEOTIDE SEQUENCE [LARGE SCALE GENOMIC DNA]</scope>
    <source>
        <strain evidence="1 2">LaAM-08-1</strain>
    </source>
</reference>
<organism evidence="1 2">
    <name type="scientific">Laccaria amethystina LaAM-08-1</name>
    <dbReference type="NCBI Taxonomy" id="1095629"/>
    <lineage>
        <taxon>Eukaryota</taxon>
        <taxon>Fungi</taxon>
        <taxon>Dikarya</taxon>
        <taxon>Basidiomycota</taxon>
        <taxon>Agaricomycotina</taxon>
        <taxon>Agaricomycetes</taxon>
        <taxon>Agaricomycetidae</taxon>
        <taxon>Agaricales</taxon>
        <taxon>Agaricineae</taxon>
        <taxon>Hydnangiaceae</taxon>
        <taxon>Laccaria</taxon>
    </lineage>
</organism>
<dbReference type="STRING" id="1095629.A0A0C9XYT8"/>
<evidence type="ECO:0000313" key="2">
    <source>
        <dbReference type="Proteomes" id="UP000054477"/>
    </source>
</evidence>
<dbReference type="EMBL" id="KN838550">
    <property type="protein sequence ID" value="KIK06854.1"/>
    <property type="molecule type" value="Genomic_DNA"/>
</dbReference>
<dbReference type="HOGENOM" id="CLU_1835466_0_0_1"/>
<sequence length="140" mass="16068">MFISLFSVIYRQVHGSQPHSCLSPLWPKTLGRLLDLIEFSMTQDSSPSLIPCGNLNESQVILLRWGEVVPWTWVMWRDGRSWNSEQIRFLTSMWFFHMDTSHIGTILSKSEINKPVGTYLRFKLLENTAASAGAVLVRII</sequence>
<keyword evidence="2" id="KW-1185">Reference proteome</keyword>
<dbReference type="Proteomes" id="UP000054477">
    <property type="component" value="Unassembled WGS sequence"/>
</dbReference>